<dbReference type="Gene3D" id="1.10.275.10">
    <property type="entry name" value="Fumarase/aspartase (N-terminal domain)"/>
    <property type="match status" value="1"/>
</dbReference>
<organism evidence="2">
    <name type="scientific">marine metagenome</name>
    <dbReference type="NCBI Taxonomy" id="408172"/>
    <lineage>
        <taxon>unclassified sequences</taxon>
        <taxon>metagenomes</taxon>
        <taxon>ecological metagenomes</taxon>
    </lineage>
</organism>
<evidence type="ECO:0008006" key="3">
    <source>
        <dbReference type="Google" id="ProtNLM"/>
    </source>
</evidence>
<dbReference type="GO" id="GO:0005829">
    <property type="term" value="C:cytosol"/>
    <property type="evidence" value="ECO:0007669"/>
    <property type="project" value="TreeGrafter"/>
</dbReference>
<dbReference type="PANTHER" id="PTHR43172">
    <property type="entry name" value="ADENYLOSUCCINATE LYASE"/>
    <property type="match status" value="1"/>
</dbReference>
<dbReference type="InterPro" id="IPR008948">
    <property type="entry name" value="L-Aspartase-like"/>
</dbReference>
<proteinExistence type="predicted"/>
<evidence type="ECO:0000313" key="2">
    <source>
        <dbReference type="EMBL" id="SVE25907.1"/>
    </source>
</evidence>
<keyword evidence="1" id="KW-0456">Lyase</keyword>
<dbReference type="PANTHER" id="PTHR43172:SF1">
    <property type="entry name" value="ADENYLOSUCCINATE LYASE"/>
    <property type="match status" value="1"/>
</dbReference>
<dbReference type="GO" id="GO:0044208">
    <property type="term" value="P:'de novo' AMP biosynthetic process"/>
    <property type="evidence" value="ECO:0007669"/>
    <property type="project" value="TreeGrafter"/>
</dbReference>
<dbReference type="SUPFAM" id="SSF48557">
    <property type="entry name" value="L-aspartase-like"/>
    <property type="match status" value="1"/>
</dbReference>
<accession>A0A383C0G3</accession>
<feature type="non-terminal residue" evidence="2">
    <location>
        <position position="82"/>
    </location>
</feature>
<dbReference type="EMBL" id="UINC01204952">
    <property type="protein sequence ID" value="SVE25907.1"/>
    <property type="molecule type" value="Genomic_DNA"/>
</dbReference>
<dbReference type="InterPro" id="IPR024083">
    <property type="entry name" value="Fumarase/histidase_N"/>
</dbReference>
<dbReference type="GO" id="GO:0004018">
    <property type="term" value="F:N6-(1,2-dicarboxyethyl)AMP AMP-lyase (fumarate-forming) activity"/>
    <property type="evidence" value="ECO:0007669"/>
    <property type="project" value="TreeGrafter"/>
</dbReference>
<evidence type="ECO:0000256" key="1">
    <source>
        <dbReference type="ARBA" id="ARBA00023239"/>
    </source>
</evidence>
<dbReference type="GO" id="GO:0070626">
    <property type="term" value="F:(S)-2-(5-amino-1-(5-phospho-D-ribosyl)imidazole-4-carboxamido) succinate lyase (fumarate-forming) activity"/>
    <property type="evidence" value="ECO:0007669"/>
    <property type="project" value="TreeGrafter"/>
</dbReference>
<reference evidence="2" key="1">
    <citation type="submission" date="2018-05" db="EMBL/GenBank/DDBJ databases">
        <authorList>
            <person name="Lanie J.A."/>
            <person name="Ng W.-L."/>
            <person name="Kazmierczak K.M."/>
            <person name="Andrzejewski T.M."/>
            <person name="Davidsen T.M."/>
            <person name="Wayne K.J."/>
            <person name="Tettelin H."/>
            <person name="Glass J.I."/>
            <person name="Rusch D."/>
            <person name="Podicherti R."/>
            <person name="Tsui H.-C.T."/>
            <person name="Winkler M.E."/>
        </authorList>
    </citation>
    <scope>NUCLEOTIDE SEQUENCE</scope>
</reference>
<gene>
    <name evidence="2" type="ORF">METZ01_LOCUS478761</name>
</gene>
<dbReference type="AlphaFoldDB" id="A0A383C0G3"/>
<sequence length="82" mass="9405">MSSIWSEENKVKKWLEVERATIEVLEQNGITPKGLSKKFQTVSVSPEEVYEREKITNHDLAAFVDVIQEKLGDGSNWIHYGL</sequence>
<protein>
    <recommendedName>
        <fullName evidence="3">Fumarate lyase N-terminal domain-containing protein</fullName>
    </recommendedName>
</protein>
<name>A0A383C0G3_9ZZZZ</name>